<protein>
    <recommendedName>
        <fullName evidence="3">VOC domain-containing protein</fullName>
    </recommendedName>
</protein>
<accession>A0A0M0K007</accession>
<evidence type="ECO:0000313" key="1">
    <source>
        <dbReference type="EMBL" id="KOO32231.1"/>
    </source>
</evidence>
<sequence>MCVTTPDFEGTISALQQSGLALRRVRRPDDATSGGRPMAFFKFGAPPGRDVILELVGPCTSDGAAKAMEHMGFSMGEHAMIAGLVVEVPSISPIARLLGLQLLGAERDAAQGHGRRIALLKHKAAGLPLPLAFITPSTGSQ</sequence>
<evidence type="ECO:0000313" key="2">
    <source>
        <dbReference type="Proteomes" id="UP000037460"/>
    </source>
</evidence>
<organism evidence="1 2">
    <name type="scientific">Chrysochromulina tobinii</name>
    <dbReference type="NCBI Taxonomy" id="1460289"/>
    <lineage>
        <taxon>Eukaryota</taxon>
        <taxon>Haptista</taxon>
        <taxon>Haptophyta</taxon>
        <taxon>Prymnesiophyceae</taxon>
        <taxon>Prymnesiales</taxon>
        <taxon>Chrysochromulinaceae</taxon>
        <taxon>Chrysochromulina</taxon>
    </lineage>
</organism>
<dbReference type="AlphaFoldDB" id="A0A0M0K007"/>
<dbReference type="Proteomes" id="UP000037460">
    <property type="component" value="Unassembled WGS sequence"/>
</dbReference>
<keyword evidence="2" id="KW-1185">Reference proteome</keyword>
<dbReference type="EMBL" id="JWZX01001821">
    <property type="protein sequence ID" value="KOO32231.1"/>
    <property type="molecule type" value="Genomic_DNA"/>
</dbReference>
<proteinExistence type="predicted"/>
<reference evidence="2" key="1">
    <citation type="journal article" date="2015" name="PLoS Genet.">
        <title>Genome Sequence and Transcriptome Analyses of Chrysochromulina tobin: Metabolic Tools for Enhanced Algal Fitness in the Prominent Order Prymnesiales (Haptophyceae).</title>
        <authorList>
            <person name="Hovde B.T."/>
            <person name="Deodato C.R."/>
            <person name="Hunsperger H.M."/>
            <person name="Ryken S.A."/>
            <person name="Yost W."/>
            <person name="Jha R.K."/>
            <person name="Patterson J."/>
            <person name="Monnat R.J. Jr."/>
            <person name="Barlow S.B."/>
            <person name="Starkenburg S.R."/>
            <person name="Cattolico R.A."/>
        </authorList>
    </citation>
    <scope>NUCLEOTIDE SEQUENCE</scope>
    <source>
        <strain evidence="2">CCMP291</strain>
    </source>
</reference>
<comment type="caution">
    <text evidence="1">The sequence shown here is derived from an EMBL/GenBank/DDBJ whole genome shotgun (WGS) entry which is preliminary data.</text>
</comment>
<name>A0A0M0K007_9EUKA</name>
<gene>
    <name evidence="1" type="ORF">Ctob_012510</name>
</gene>
<evidence type="ECO:0008006" key="3">
    <source>
        <dbReference type="Google" id="ProtNLM"/>
    </source>
</evidence>